<keyword evidence="3" id="KW-1185">Reference proteome</keyword>
<gene>
    <name evidence="2" type="primary">Cnig_chr_IV.g16287</name>
    <name evidence="2" type="ORF">B9Z55_016287</name>
</gene>
<dbReference type="AlphaFoldDB" id="A0A2G5UDY3"/>
<sequence length="297" mass="34234">MADPINDFDLWNELPNELKKRCISKMNVQTRQSLKRTCRNECLLVSLVKVRFTSLYVWFTGWGALEGYYTFDGNDHHEYVFTYSTEFSSLQLAQQIFKYVSESVSVVDRLHVDNAPATILDHVSDNSLNVKNLAMLDCNENSTMAALSKCITSNIRVFQTFHRHVHNFPIDLLTFELLESLQLLNVSNVAMFGFPVIVAGRWMMMRDTVGKKMQFATKSKQTMAHFQNEYHDRSQYHPSESVCKIGTDSAGISIVLKFEQELEDTQYFIMGVVRYDDNEGIEDLWSDMDALTPNGIW</sequence>
<evidence type="ECO:0000313" key="3">
    <source>
        <dbReference type="Proteomes" id="UP000230233"/>
    </source>
</evidence>
<evidence type="ECO:0000313" key="2">
    <source>
        <dbReference type="EMBL" id="PIC37767.1"/>
    </source>
</evidence>
<dbReference type="Pfam" id="PF00646">
    <property type="entry name" value="F-box"/>
    <property type="match status" value="1"/>
</dbReference>
<dbReference type="Proteomes" id="UP000230233">
    <property type="component" value="Chromosome IV"/>
</dbReference>
<name>A0A2G5UDY3_9PELO</name>
<accession>A0A2G5UDY3</accession>
<comment type="caution">
    <text evidence="2">The sequence shown here is derived from an EMBL/GenBank/DDBJ whole genome shotgun (WGS) entry which is preliminary data.</text>
</comment>
<dbReference type="InterPro" id="IPR001810">
    <property type="entry name" value="F-box_dom"/>
</dbReference>
<dbReference type="EMBL" id="PDUG01000004">
    <property type="protein sequence ID" value="PIC37767.1"/>
    <property type="molecule type" value="Genomic_DNA"/>
</dbReference>
<organism evidence="2 3">
    <name type="scientific">Caenorhabditis nigoni</name>
    <dbReference type="NCBI Taxonomy" id="1611254"/>
    <lineage>
        <taxon>Eukaryota</taxon>
        <taxon>Metazoa</taxon>
        <taxon>Ecdysozoa</taxon>
        <taxon>Nematoda</taxon>
        <taxon>Chromadorea</taxon>
        <taxon>Rhabditida</taxon>
        <taxon>Rhabditina</taxon>
        <taxon>Rhabditomorpha</taxon>
        <taxon>Rhabditoidea</taxon>
        <taxon>Rhabditidae</taxon>
        <taxon>Peloderinae</taxon>
        <taxon>Caenorhabditis</taxon>
    </lineage>
</organism>
<proteinExistence type="predicted"/>
<reference evidence="3" key="1">
    <citation type="submission" date="2017-10" db="EMBL/GenBank/DDBJ databases">
        <title>Rapid genome shrinkage in a self-fertile nematode reveals novel sperm competition proteins.</title>
        <authorList>
            <person name="Yin D."/>
            <person name="Schwarz E.M."/>
            <person name="Thomas C.G."/>
            <person name="Felde R.L."/>
            <person name="Korf I.F."/>
            <person name="Cutter A.D."/>
            <person name="Schartner C.M."/>
            <person name="Ralston E.J."/>
            <person name="Meyer B.J."/>
            <person name="Haag E.S."/>
        </authorList>
    </citation>
    <scope>NUCLEOTIDE SEQUENCE [LARGE SCALE GENOMIC DNA]</scope>
    <source>
        <strain evidence="3">JU1422</strain>
    </source>
</reference>
<feature type="domain" description="F-box" evidence="1">
    <location>
        <begin position="11"/>
        <end position="50"/>
    </location>
</feature>
<protein>
    <recommendedName>
        <fullName evidence="1">F-box domain-containing protein</fullName>
    </recommendedName>
</protein>
<evidence type="ECO:0000259" key="1">
    <source>
        <dbReference type="Pfam" id="PF00646"/>
    </source>
</evidence>